<evidence type="ECO:0000313" key="2">
    <source>
        <dbReference type="EMBL" id="NGP16627.1"/>
    </source>
</evidence>
<keyword evidence="1" id="KW-1133">Transmembrane helix</keyword>
<feature type="transmembrane region" description="Helical" evidence="1">
    <location>
        <begin position="343"/>
        <end position="363"/>
    </location>
</feature>
<organism evidence="2 3">
    <name type="scientific">Devosia aurantiaca</name>
    <dbReference type="NCBI Taxonomy" id="2714858"/>
    <lineage>
        <taxon>Bacteria</taxon>
        <taxon>Pseudomonadati</taxon>
        <taxon>Pseudomonadota</taxon>
        <taxon>Alphaproteobacteria</taxon>
        <taxon>Hyphomicrobiales</taxon>
        <taxon>Devosiaceae</taxon>
        <taxon>Devosia</taxon>
    </lineage>
</organism>
<feature type="transmembrane region" description="Helical" evidence="1">
    <location>
        <begin position="375"/>
        <end position="392"/>
    </location>
</feature>
<evidence type="ECO:0000313" key="3">
    <source>
        <dbReference type="Proteomes" id="UP000474802"/>
    </source>
</evidence>
<dbReference type="Pfam" id="PF10129">
    <property type="entry name" value="OpgC_C"/>
    <property type="match status" value="1"/>
</dbReference>
<feature type="transmembrane region" description="Helical" evidence="1">
    <location>
        <begin position="113"/>
        <end position="135"/>
    </location>
</feature>
<feature type="transmembrane region" description="Helical" evidence="1">
    <location>
        <begin position="311"/>
        <end position="331"/>
    </location>
</feature>
<feature type="transmembrane region" description="Helical" evidence="1">
    <location>
        <begin position="42"/>
        <end position="61"/>
    </location>
</feature>
<keyword evidence="3" id="KW-1185">Reference proteome</keyword>
<dbReference type="InterPro" id="IPR014550">
    <property type="entry name" value="UCP028704_OpgC"/>
</dbReference>
<dbReference type="Proteomes" id="UP000474802">
    <property type="component" value="Unassembled WGS sequence"/>
</dbReference>
<feature type="transmembrane region" description="Helical" evidence="1">
    <location>
        <begin position="257"/>
        <end position="275"/>
    </location>
</feature>
<dbReference type="RefSeq" id="WP_164532874.1">
    <property type="nucleotide sequence ID" value="NZ_JAALFG010000001.1"/>
</dbReference>
<feature type="transmembrane region" description="Helical" evidence="1">
    <location>
        <begin position="195"/>
        <end position="213"/>
    </location>
</feature>
<feature type="transmembrane region" description="Helical" evidence="1">
    <location>
        <begin position="167"/>
        <end position="188"/>
    </location>
</feature>
<proteinExistence type="predicted"/>
<comment type="caution">
    <text evidence="2">The sequence shown here is derived from an EMBL/GenBank/DDBJ whole genome shotgun (WGS) entry which is preliminary data.</text>
</comment>
<feature type="transmembrane region" description="Helical" evidence="1">
    <location>
        <begin position="225"/>
        <end position="245"/>
    </location>
</feature>
<evidence type="ECO:0000256" key="1">
    <source>
        <dbReference type="SAM" id="Phobius"/>
    </source>
</evidence>
<reference evidence="2 3" key="2">
    <citation type="submission" date="2020-03" db="EMBL/GenBank/DDBJ databases">
        <title>Devosia chinhatensis sp. nov., isolated from a hexachlorocyclohexane (HCH) dump site in India.</title>
        <authorList>
            <person name="Kumar M."/>
            <person name="Lal R."/>
        </authorList>
    </citation>
    <scope>NUCLEOTIDE SEQUENCE [LARGE SCALE GENOMIC DNA]</scope>
    <source>
        <strain evidence="2 3">H239</strain>
    </source>
</reference>
<dbReference type="EMBL" id="JAALFG010000001">
    <property type="protein sequence ID" value="NGP16627.1"/>
    <property type="molecule type" value="Genomic_DNA"/>
</dbReference>
<keyword evidence="1" id="KW-0812">Transmembrane</keyword>
<accession>A0A6M1S9Z4</accession>
<dbReference type="PANTHER" id="PTHR38592:SF3">
    <property type="entry name" value="BLL4819 PROTEIN"/>
    <property type="match status" value="1"/>
</dbReference>
<feature type="transmembrane region" description="Helical" evidence="1">
    <location>
        <begin position="73"/>
        <end position="92"/>
    </location>
</feature>
<reference evidence="2 3" key="1">
    <citation type="submission" date="2020-02" db="EMBL/GenBank/DDBJ databases">
        <authorList>
            <person name="Khan S.A."/>
            <person name="Jeon C.O."/>
            <person name="Chun B.H."/>
        </authorList>
    </citation>
    <scope>NUCLEOTIDE SEQUENCE [LARGE SCALE GENOMIC DNA]</scope>
    <source>
        <strain evidence="2 3">H239</strain>
    </source>
</reference>
<dbReference type="PANTHER" id="PTHR38592">
    <property type="entry name" value="BLL4819 PROTEIN"/>
    <property type="match status" value="1"/>
</dbReference>
<gene>
    <name evidence="2" type="ORF">G5575_02035</name>
</gene>
<protein>
    <submittedName>
        <fullName evidence="2">OpgC domain-containing protein</fullName>
    </submittedName>
</protein>
<dbReference type="AlphaFoldDB" id="A0A6M1S9Z4"/>
<dbReference type="PIRSF" id="PIRSF028704">
    <property type="entry name" value="UPC028704"/>
    <property type="match status" value="1"/>
</dbReference>
<name>A0A6M1S9Z4_9HYPH</name>
<sequence length="408" mass="44660">MSLPSAAPRSAGLFSAFRNAWLPASSRDTSGLPVGRDPRLDMFRGIALVMIFINHVPGTIYENYTNRNFGFSDAAEAFVFMSGMAAGLAYSNGFRSGSLWSAIARVWARARQLYFVHLSITMICLAIFAAAALWFDLPEVLTRNNIAPLFSQPLSSLIGIPLLTHQLGYLNILPLYATLLLMTPVFMMVGLKRPWLMFALSIALWALAGQFRLNLPNFPTAGGWFFNPFSWQLLFVTGLLSGAAMKTGQRFIPYHPALFALAAALVIFILLWMKIPVVGDAGRDVLAHLADAGAPFYITWFDKSYLALPRLLHALALFYVLGHLPLMMTFAQSRLAAPLRAMGRQGLAVFATGTVLSMVMQVVKTPRQPDPLFDGVILGAGIMFLVGLAYVLNHTASLKSVQAAKPRA</sequence>
<keyword evidence="1" id="KW-0472">Membrane</keyword>